<dbReference type="EMBL" id="JAOAOG010000133">
    <property type="protein sequence ID" value="KAJ6246601.1"/>
    <property type="molecule type" value="Genomic_DNA"/>
</dbReference>
<dbReference type="Proteomes" id="UP001150062">
    <property type="component" value="Unassembled WGS sequence"/>
</dbReference>
<feature type="compositionally biased region" description="Acidic residues" evidence="8">
    <location>
        <begin position="902"/>
        <end position="928"/>
    </location>
</feature>
<evidence type="ECO:0000256" key="4">
    <source>
        <dbReference type="ARBA" id="ARBA00022670"/>
    </source>
</evidence>
<dbReference type="Pfam" id="PF00443">
    <property type="entry name" value="UCH"/>
    <property type="match status" value="1"/>
</dbReference>
<comment type="similarity">
    <text evidence="2">Belongs to the peptidase C19 family.</text>
</comment>
<comment type="catalytic activity">
    <reaction evidence="1">
        <text>Thiol-dependent hydrolysis of ester, thioester, amide, peptide and isopeptide bonds formed by the C-terminal Gly of ubiquitin (a 76-residue protein attached to proteins as an intracellular targeting signal).</text>
        <dbReference type="EC" id="3.4.19.12"/>
    </reaction>
</comment>
<keyword evidence="4" id="KW-0645">Protease</keyword>
<dbReference type="InterPro" id="IPR028889">
    <property type="entry name" value="USP"/>
</dbReference>
<dbReference type="SUPFAM" id="SSF143791">
    <property type="entry name" value="DUSP-like"/>
    <property type="match status" value="1"/>
</dbReference>
<accession>A0ABQ8YPT6</accession>
<feature type="compositionally biased region" description="Basic and acidic residues" evidence="8">
    <location>
        <begin position="1"/>
        <end position="10"/>
    </location>
</feature>
<feature type="region of interest" description="Disordered" evidence="8">
    <location>
        <begin position="1"/>
        <end position="23"/>
    </location>
</feature>
<evidence type="ECO:0000313" key="12">
    <source>
        <dbReference type="Proteomes" id="UP001150062"/>
    </source>
</evidence>
<evidence type="ECO:0000256" key="3">
    <source>
        <dbReference type="ARBA" id="ARBA00012759"/>
    </source>
</evidence>
<evidence type="ECO:0000259" key="9">
    <source>
        <dbReference type="PROSITE" id="PS50235"/>
    </source>
</evidence>
<dbReference type="SUPFAM" id="SSF54001">
    <property type="entry name" value="Cysteine proteinases"/>
    <property type="match status" value="1"/>
</dbReference>
<dbReference type="Gene3D" id="3.30.2230.10">
    <property type="entry name" value="DUSP-like"/>
    <property type="match status" value="1"/>
</dbReference>
<dbReference type="InterPro" id="IPR001394">
    <property type="entry name" value="Peptidase_C19_UCH"/>
</dbReference>
<evidence type="ECO:0000256" key="1">
    <source>
        <dbReference type="ARBA" id="ARBA00000707"/>
    </source>
</evidence>
<evidence type="ECO:0000256" key="5">
    <source>
        <dbReference type="ARBA" id="ARBA00022786"/>
    </source>
</evidence>
<evidence type="ECO:0000256" key="7">
    <source>
        <dbReference type="ARBA" id="ARBA00022807"/>
    </source>
</evidence>
<evidence type="ECO:0000313" key="11">
    <source>
        <dbReference type="EMBL" id="KAJ6246601.1"/>
    </source>
</evidence>
<name>A0ABQ8YPT6_9EUKA</name>
<comment type="caution">
    <text evidence="11">The sequence shown here is derived from an EMBL/GenBank/DDBJ whole genome shotgun (WGS) entry which is preliminary data.</text>
</comment>
<evidence type="ECO:0000256" key="2">
    <source>
        <dbReference type="ARBA" id="ARBA00009085"/>
    </source>
</evidence>
<dbReference type="GO" id="GO:0016787">
    <property type="term" value="F:hydrolase activity"/>
    <property type="evidence" value="ECO:0007669"/>
    <property type="project" value="UniProtKB-KW"/>
</dbReference>
<feature type="domain" description="DUSP" evidence="10">
    <location>
        <begin position="26"/>
        <end position="132"/>
    </location>
</feature>
<dbReference type="PANTHER" id="PTHR21646:SF24">
    <property type="entry name" value="UBIQUITIN CARBOXYL-TERMINAL HYDROLASE"/>
    <property type="match status" value="1"/>
</dbReference>
<organism evidence="11 12">
    <name type="scientific">Anaeramoeba flamelloides</name>
    <dbReference type="NCBI Taxonomy" id="1746091"/>
    <lineage>
        <taxon>Eukaryota</taxon>
        <taxon>Metamonada</taxon>
        <taxon>Anaeramoebidae</taxon>
        <taxon>Anaeramoeba</taxon>
    </lineage>
</organism>
<dbReference type="InterPro" id="IPR035927">
    <property type="entry name" value="DUSP-like_sf"/>
</dbReference>
<evidence type="ECO:0000256" key="6">
    <source>
        <dbReference type="ARBA" id="ARBA00022801"/>
    </source>
</evidence>
<feature type="region of interest" description="Disordered" evidence="8">
    <location>
        <begin position="875"/>
        <end position="928"/>
    </location>
</feature>
<dbReference type="PROSITE" id="PS51283">
    <property type="entry name" value="DUSP"/>
    <property type="match status" value="1"/>
</dbReference>
<keyword evidence="7" id="KW-0788">Thiol protease</keyword>
<dbReference type="InterPro" id="IPR018200">
    <property type="entry name" value="USP_CS"/>
</dbReference>
<dbReference type="Pfam" id="PF06337">
    <property type="entry name" value="DUSP"/>
    <property type="match status" value="1"/>
</dbReference>
<feature type="compositionally biased region" description="Basic and acidic residues" evidence="8">
    <location>
        <begin position="885"/>
        <end position="901"/>
    </location>
</feature>
<keyword evidence="5" id="KW-0833">Ubl conjugation pathway</keyword>
<dbReference type="Gene3D" id="3.90.70.10">
    <property type="entry name" value="Cysteine proteinases"/>
    <property type="match status" value="2"/>
</dbReference>
<evidence type="ECO:0000259" key="10">
    <source>
        <dbReference type="PROSITE" id="PS51283"/>
    </source>
</evidence>
<dbReference type="PROSITE" id="PS50235">
    <property type="entry name" value="USP_3"/>
    <property type="match status" value="1"/>
</dbReference>
<dbReference type="PROSITE" id="PS00972">
    <property type="entry name" value="USP_1"/>
    <property type="match status" value="1"/>
</dbReference>
<dbReference type="EC" id="3.4.19.12" evidence="3"/>
<protein>
    <recommendedName>
        <fullName evidence="3">ubiquitinyl hydrolase 1</fullName>
        <ecNumber evidence="3">3.4.19.12</ecNumber>
    </recommendedName>
</protein>
<dbReference type="CDD" id="cd02674">
    <property type="entry name" value="Peptidase_C19R"/>
    <property type="match status" value="1"/>
</dbReference>
<dbReference type="InterPro" id="IPR006615">
    <property type="entry name" value="Pept_C19_DUSP"/>
</dbReference>
<dbReference type="InterPro" id="IPR050185">
    <property type="entry name" value="Ub_carboxyl-term_hydrolase"/>
</dbReference>
<evidence type="ECO:0000256" key="8">
    <source>
        <dbReference type="SAM" id="MobiDB-lite"/>
    </source>
</evidence>
<proteinExistence type="inferred from homology"/>
<feature type="domain" description="USP" evidence="9">
    <location>
        <begin position="263"/>
        <end position="872"/>
    </location>
</feature>
<dbReference type="SMART" id="SM00695">
    <property type="entry name" value="DUSP"/>
    <property type="match status" value="1"/>
</dbReference>
<dbReference type="InterPro" id="IPR038765">
    <property type="entry name" value="Papain-like_cys_pep_sf"/>
</dbReference>
<sequence length="928" mass="108378">MTEKDSKEIENTENQVNEEEDKVIKLSRKEEKEKAEQIKQQNAELIPGHFWCLVEIKWYESWEKYVEQDDLLEEKDLKFPKPGKIDNSSLMVNGRVKRTLVTGEHFLLVHLALWEFFHSIYGGEPTIKRKVLELGKNKEKLIVVHQKVLYLYSKQNGQVKKRATIRLVVNCTIKDIHDLIERSFKIKNKNKLKLFLLNKDYEKVEELDDPDQTIYESKLEQDDIILWEVEKKKKKKKPKKKSSYNYGYGYSYRSSKPSAKGLTGLSNLGNTCFMNSGLQCLLNTVPLRDVFLKKLWVRDLNTTNPIGMKGELARVFAELVSTYWSGNHSVISPRDVKYVIGRFASQFMGFAQQDSQELISFLLDGLHEDLNRIIDKPYIEDIDGTNCKDLEKLAKQTWYNYKRRNDSYVVDLFQGQLRNRLICPECNTESYKFDPLMYLTVPIPTARDLHLNITVIPYDRSTQPLKEYYIKSRKSDGIDGVLSKLSNYCGIEESTLHLTEIYKEKIYKEFQSLYSMDEVKSVDLFVAYEIPKYDRDEEVEIPIYFTYLKGRTILKFSLPSKIVLPLGKMDADKFKEKVSEKVSQLCPNLKSICEEHSKDETFEIESSEEEVQVRESYWSTKTVKKPLPKETIIELFKQYGFKINEFNPEFQIAITKESSSYKSNTSLLDLEEPVKIKKKMAIEIRFNPNLTKKDPEFIEGFSKVEKHESVTQSGSSKKKSKMGVSLSDCLDAFVEEEKLNKNNKWYCPVCKDHVQAKKKFDIWRLPDILVINLKRFSPGRWYRNKVSTFVNFPTFIDLEKYILGPKDPKGYKYENYAVSNHFGGVGGGHYTAYGKNHTTGNWYGYNDSSVSSISSPDSAKTDAAYVLFYRRIYDEENSENSSENEQQKENQNEKQNEKQNENENENEDMNEEMNEDMNEDMDEEENEN</sequence>
<keyword evidence="6 11" id="KW-0378">Hydrolase</keyword>
<dbReference type="Gene3D" id="3.10.20.90">
    <property type="entry name" value="Phosphatidylinositol 3-kinase Catalytic Subunit, Chain A, domain 1"/>
    <property type="match status" value="1"/>
</dbReference>
<dbReference type="PANTHER" id="PTHR21646">
    <property type="entry name" value="UBIQUITIN CARBOXYL-TERMINAL HYDROLASE"/>
    <property type="match status" value="1"/>
</dbReference>
<gene>
    <name evidence="11" type="ORF">M0813_19268</name>
</gene>
<keyword evidence="12" id="KW-1185">Reference proteome</keyword>
<reference evidence="11" key="1">
    <citation type="submission" date="2022-08" db="EMBL/GenBank/DDBJ databases">
        <title>Novel sulfate-reducing endosymbionts in the free-living metamonad Anaeramoeba.</title>
        <authorList>
            <person name="Jerlstrom-Hultqvist J."/>
            <person name="Cepicka I."/>
            <person name="Gallot-Lavallee L."/>
            <person name="Salas-Leiva D."/>
            <person name="Curtis B.A."/>
            <person name="Zahonova K."/>
            <person name="Pipaliya S."/>
            <person name="Dacks J."/>
            <person name="Roger A.J."/>
        </authorList>
    </citation>
    <scope>NUCLEOTIDE SEQUENCE</scope>
    <source>
        <strain evidence="11">Schooner1</strain>
    </source>
</reference>